<keyword evidence="2" id="KW-0472">Membrane</keyword>
<feature type="compositionally biased region" description="Low complexity" evidence="1">
    <location>
        <begin position="1343"/>
        <end position="1357"/>
    </location>
</feature>
<sequence length="1426" mass="143733">MIKNKQKALNATIYTSGGILLLMNASAGVVSAAVDSSQNRTQESSIMPTAGLADISVLSDASLISTTGNNMTPNSDGNYDLSLKYSGKGLANVGLADKKVLVYSLPSELQGKVKSGAMIDIDAQLLPIVPADVPGVNVLFTTVETAVDVFAKAVSLVGIDISGLQTAIDDLKELKELGSYQATLPGVVSADGKTISVDFTQGLGNYVNQAYAALFGGLRDAVDGINSSNTVVNTALTVLKRSTTPLFDLIDEIGAGSSTVLNSALSANILGPTSGTLRATVSDPGTPTATVRAAVINNAVLSAEIISLIDQSGEPVTLNFPNDATDPLADYQVEIPKLDPAYAGDTSISGSVVINQPVPAGTSFEAIATLGDGSEVNGTVDASGNFVINTAALTKDEVVSVKIKATNGTYTKDGSPATLTVGAKDATTNPLENYVVAAPAVNPAYAGDTSVKGSVTLTQPVPEGTTFKAIVTLPDGSEVSGDVDGSGNFTVDTGELKEADNLSVKVVATNGENTKDSAPVAVTVQAGISTENPLANYVVAAPQVEKATAGDVSIKGSVSLNQPVPVGTTFEAVVTLPDGSEVKGDVNADGSFTVQTGELKEADVLSVKVTAKNDTFTKDSAAVAVTVQPGVATNPLENYVVASPVVDPATAGDTSVTGSVELAQPIPEGTTFKAIVTMPDGTEKSAEVGADGKFTVDTGELKEADNLTVKVVATNGENTKESAPVSVIVQAEVTAENPLKDYQVATPTIESAIAGDTSIKGSVILNQPIPEGTTFKAVATMTDGTEKTGTIDADGKFTIDTGTLNEGDVLSVKVTAENGAYTKDSASVSITVQPAAVVTNPLENYNVSSPTVNPVTEGDTSVTGKVIFEQPIPEGTTFEAVVTLPDGTQKTGSVDANGNFTVDTGTLNADETITVKVVAHNGDNQKESTPISVTVGSKIPDTNPLADYNVSTPVVNPATAGDTSISGKVTLTEPVPAGTTFEAVVTLADGSKVTGEVDADGNFTVNTGTLKAGDVLSVKITAHNGEYSKDSAAVPVTVSEKSEVNPLDKYDVAAPKVDKIIDGDTKVTGSVDLNQPVPAGTTFEVVVTLPDGTQKSVTLGADGKFSIDTGTLTGGKYVDVQVVAHNGEFEKSGPKVSVLVDPNLPVVTNPLDNYVVSPPVVNPIVDGDTKVTGSVDLNQPIPDGTTFEVVVILPDGSEKDGMIDANGKFSIDTGKLNKDDQVKVKAVAKNGQYTKDSNVVQVTVGAKDAGNNGGGNGNGNNGNGGTGGNNGNNNGNGGTDGNNGNNNGNGGTDGNNGNNNGSGGTGGNNGNTGNNSGSGNSGSGSNSGGTGTGDGLSGGSAVGMNASNPNGGSNSGSLGTDLMQRGAVGSSPTSTATGSQAASGKSSNSGLLPKAGEKTLGVASIGAMLLAAVAVMFKKIFKRKDS</sequence>
<evidence type="ECO:0000256" key="1">
    <source>
        <dbReference type="SAM" id="MobiDB-lite"/>
    </source>
</evidence>
<feature type="region of interest" description="Disordered" evidence="1">
    <location>
        <begin position="1246"/>
        <end position="1392"/>
    </location>
</feature>
<keyword evidence="2" id="KW-1133">Transmembrane helix</keyword>
<reference evidence="5" key="1">
    <citation type="submission" date="2018-01" db="EMBL/GenBank/DDBJ databases">
        <title>Genome sequnecing of Lactobacillus formosensis KACC 18721.</title>
        <authorList>
            <person name="Kim S.-J."/>
            <person name="Heo J."/>
        </authorList>
    </citation>
    <scope>NUCLEOTIDE SEQUENCE</scope>
    <source>
        <strain evidence="5">KACC 18721</strain>
    </source>
</reference>
<feature type="transmembrane region" description="Helical" evidence="2">
    <location>
        <begin position="1399"/>
        <end position="1417"/>
    </location>
</feature>
<evidence type="ECO:0000259" key="4">
    <source>
        <dbReference type="Pfam" id="PF20609"/>
    </source>
</evidence>
<feature type="chain" id="PRO_5015157254" description="Putative adhesive domain-containing protein" evidence="3">
    <location>
        <begin position="33"/>
        <end position="1426"/>
    </location>
</feature>
<feature type="compositionally biased region" description="Polar residues" evidence="1">
    <location>
        <begin position="1370"/>
        <end position="1390"/>
    </location>
</feature>
<feature type="compositionally biased region" description="Gly residues" evidence="1">
    <location>
        <begin position="1319"/>
        <end position="1341"/>
    </location>
</feature>
<feature type="compositionally biased region" description="Gly residues" evidence="1">
    <location>
        <begin position="1251"/>
        <end position="1310"/>
    </location>
</feature>
<evidence type="ECO:0000313" key="5">
    <source>
        <dbReference type="EMBL" id="POH37856.1"/>
    </source>
</evidence>
<dbReference type="EMBL" id="PPWZ01000007">
    <property type="protein sequence ID" value="POH37856.1"/>
    <property type="molecule type" value="Genomic_DNA"/>
</dbReference>
<keyword evidence="2" id="KW-0812">Transmembrane</keyword>
<dbReference type="Pfam" id="PF20609">
    <property type="entry name" value="pAdhesive_17"/>
    <property type="match status" value="1"/>
</dbReference>
<name>A0A2P4R9I5_9LACO</name>
<protein>
    <recommendedName>
        <fullName evidence="4">Putative adhesive domain-containing protein</fullName>
    </recommendedName>
</protein>
<keyword evidence="3" id="KW-0732">Signal</keyword>
<dbReference type="InterPro" id="IPR046762">
    <property type="entry name" value="pAdhesive_17"/>
</dbReference>
<feature type="signal peptide" evidence="3">
    <location>
        <begin position="1"/>
        <end position="32"/>
    </location>
</feature>
<feature type="domain" description="Putative adhesive" evidence="4">
    <location>
        <begin position="50"/>
        <end position="311"/>
    </location>
</feature>
<organism evidence="5">
    <name type="scientific">Companilactobacillus formosensis</name>
    <dbReference type="NCBI Taxonomy" id="1617889"/>
    <lineage>
        <taxon>Bacteria</taxon>
        <taxon>Bacillati</taxon>
        <taxon>Bacillota</taxon>
        <taxon>Bacilli</taxon>
        <taxon>Lactobacillales</taxon>
        <taxon>Lactobacillaceae</taxon>
        <taxon>Companilactobacillus</taxon>
    </lineage>
</organism>
<gene>
    <name evidence="5" type="ORF">C2R26_00795</name>
</gene>
<evidence type="ECO:0000256" key="3">
    <source>
        <dbReference type="SAM" id="SignalP"/>
    </source>
</evidence>
<evidence type="ECO:0000256" key="2">
    <source>
        <dbReference type="SAM" id="Phobius"/>
    </source>
</evidence>
<comment type="caution">
    <text evidence="5">The sequence shown here is derived from an EMBL/GenBank/DDBJ whole genome shotgun (WGS) entry which is preliminary data.</text>
</comment>
<proteinExistence type="predicted"/>
<accession>A0A2P4R9I5</accession>